<dbReference type="PANTHER" id="PTHR46033:SF8">
    <property type="entry name" value="PROTEIN MAINTENANCE OF MERISTEMS-LIKE"/>
    <property type="match status" value="1"/>
</dbReference>
<sequence length="179" mass="20446">MDCVNGVGYLPSERIMLHLEASRFRLAALIRMIDLKYNLISVLVEWWRPETYTFHLPCGECTITLEDIALQLGFPIDGFAVTSFSILSNLETFYYDLLGHSTDTGEDKLMSLRFTWLKANFEYLPNTATDQYFMCTARVYTMHIIGGVLMPNANKNKVHLTYLPLLQDLYVSISIVGAQ</sequence>
<dbReference type="InterPro" id="IPR044824">
    <property type="entry name" value="MAIN-like"/>
</dbReference>
<evidence type="ECO:0000313" key="2">
    <source>
        <dbReference type="EMBL" id="KAK5843235.1"/>
    </source>
</evidence>
<dbReference type="EMBL" id="JARKNE010000002">
    <property type="protein sequence ID" value="KAK5843235.1"/>
    <property type="molecule type" value="Genomic_DNA"/>
</dbReference>
<organism evidence="2 3">
    <name type="scientific">Gossypium arboreum</name>
    <name type="common">Tree cotton</name>
    <name type="synonym">Gossypium nanking</name>
    <dbReference type="NCBI Taxonomy" id="29729"/>
    <lineage>
        <taxon>Eukaryota</taxon>
        <taxon>Viridiplantae</taxon>
        <taxon>Streptophyta</taxon>
        <taxon>Embryophyta</taxon>
        <taxon>Tracheophyta</taxon>
        <taxon>Spermatophyta</taxon>
        <taxon>Magnoliopsida</taxon>
        <taxon>eudicotyledons</taxon>
        <taxon>Gunneridae</taxon>
        <taxon>Pentapetalae</taxon>
        <taxon>rosids</taxon>
        <taxon>malvids</taxon>
        <taxon>Malvales</taxon>
        <taxon>Malvaceae</taxon>
        <taxon>Malvoideae</taxon>
        <taxon>Gossypium</taxon>
    </lineage>
</organism>
<dbReference type="Proteomes" id="UP001358586">
    <property type="component" value="Chromosome 2"/>
</dbReference>
<evidence type="ECO:0000313" key="3">
    <source>
        <dbReference type="Proteomes" id="UP001358586"/>
    </source>
</evidence>
<feature type="domain" description="Aminotransferase-like plant mobile" evidence="1">
    <location>
        <begin position="29"/>
        <end position="170"/>
    </location>
</feature>
<evidence type="ECO:0000259" key="1">
    <source>
        <dbReference type="Pfam" id="PF10536"/>
    </source>
</evidence>
<dbReference type="PANTHER" id="PTHR46033">
    <property type="entry name" value="PROTEIN MAIN-LIKE 2"/>
    <property type="match status" value="1"/>
</dbReference>
<gene>
    <name evidence="2" type="ORF">PVK06_005685</name>
</gene>
<dbReference type="InterPro" id="IPR019557">
    <property type="entry name" value="AminoTfrase-like_pln_mobile"/>
</dbReference>
<dbReference type="Pfam" id="PF10536">
    <property type="entry name" value="PMD"/>
    <property type="match status" value="1"/>
</dbReference>
<reference evidence="2 3" key="1">
    <citation type="submission" date="2023-03" db="EMBL/GenBank/DDBJ databases">
        <title>WGS of Gossypium arboreum.</title>
        <authorList>
            <person name="Yu D."/>
        </authorList>
    </citation>
    <scope>NUCLEOTIDE SEQUENCE [LARGE SCALE GENOMIC DNA]</scope>
    <source>
        <tissue evidence="2">Leaf</tissue>
    </source>
</reference>
<protein>
    <recommendedName>
        <fullName evidence="1">Aminotransferase-like plant mobile domain-containing protein</fullName>
    </recommendedName>
</protein>
<comment type="caution">
    <text evidence="2">The sequence shown here is derived from an EMBL/GenBank/DDBJ whole genome shotgun (WGS) entry which is preliminary data.</text>
</comment>
<accession>A0ABR0QV84</accession>
<proteinExistence type="predicted"/>
<keyword evidence="3" id="KW-1185">Reference proteome</keyword>
<name>A0ABR0QV84_GOSAR</name>